<sequence>MSERKVLNKYYPPDFDPSKVPREKRDKNAKELIRFMLPMTVRCSNCGQFMYVGSKFNVKKETVTNQTYHGIRIFRFFLKCVACANGFTILTDPKNADYRCEAGATRNYDRWNEKNEERNDAENAHESGGDDQKEKEDENDAVVALETKAARMKRKMEVLDELEELAAMSARRAQVVDIGGITKGSIGTTDNEITAVEDKEEEELVRQSKAAFAEEREKLRLRRSSLTAQKPRKSSRVERRNEASHAAPPLPIIVSVLKSTETVKPLDVNQNADCDSGHQQEEKPKSSSALQMIAELGSGYASSSSSSSS</sequence>
<dbReference type="AlphaFoldDB" id="A0A7S0ZG58"/>
<dbReference type="InterPro" id="IPR007590">
    <property type="entry name" value="Saf4/Yju2"/>
</dbReference>
<feature type="region of interest" description="Disordered" evidence="9">
    <location>
        <begin position="267"/>
        <end position="309"/>
    </location>
</feature>
<comment type="similarity">
    <text evidence="8">Belongs to the CWC16 family. YJU2 subfamily.</text>
</comment>
<dbReference type="InterPro" id="IPR043701">
    <property type="entry name" value="Yju2"/>
</dbReference>
<dbReference type="HAMAP" id="MF_03226">
    <property type="entry name" value="YJU2"/>
    <property type="match status" value="1"/>
</dbReference>
<dbReference type="Pfam" id="PF04502">
    <property type="entry name" value="Saf4_Yju2"/>
    <property type="match status" value="1"/>
</dbReference>
<comment type="function">
    <text evidence="8">Part of the spliceosome which catalyzes two sequential transesterification reactions, first the excision of the non-coding intron from pre-mRNA and then the ligation of the coding exons to form the mature mRNA. Plays a role in stabilizing the structure of the spliceosome catalytic core and docking of the branch helix into the active site, producing 5'-exon and lariat intron-3'-intermediates.</text>
</comment>
<keyword evidence="4 8" id="KW-0747">Spliceosome</keyword>
<feature type="binding site" evidence="8">
    <location>
        <position position="80"/>
    </location>
    <ligand>
        <name>Zn(2+)</name>
        <dbReference type="ChEBI" id="CHEBI:29105"/>
    </ligand>
</feature>
<dbReference type="GO" id="GO:0046872">
    <property type="term" value="F:metal ion binding"/>
    <property type="evidence" value="ECO:0007669"/>
    <property type="project" value="UniProtKB-KW"/>
</dbReference>
<feature type="binding site" evidence="8">
    <location>
        <position position="43"/>
    </location>
    <ligand>
        <name>Zn(2+)</name>
        <dbReference type="ChEBI" id="CHEBI:29105"/>
    </ligand>
</feature>
<keyword evidence="7 8" id="KW-0539">Nucleus</keyword>
<evidence type="ECO:0000313" key="10">
    <source>
        <dbReference type="EMBL" id="CAD8820754.1"/>
    </source>
</evidence>
<feature type="binding site" evidence="8">
    <location>
        <position position="46"/>
    </location>
    <ligand>
        <name>Zn(2+)</name>
        <dbReference type="ChEBI" id="CHEBI:29105"/>
    </ligand>
</feature>
<dbReference type="PANTHER" id="PTHR12111:SF1">
    <property type="entry name" value="SPLICING FACTOR YJU2"/>
    <property type="match status" value="1"/>
</dbReference>
<keyword evidence="2" id="KW-0507">mRNA processing</keyword>
<feature type="binding site" evidence="8">
    <location>
        <position position="83"/>
    </location>
    <ligand>
        <name>Zn(2+)</name>
        <dbReference type="ChEBI" id="CHEBI:29105"/>
    </ligand>
</feature>
<evidence type="ECO:0000256" key="7">
    <source>
        <dbReference type="ARBA" id="ARBA00023242"/>
    </source>
</evidence>
<feature type="region of interest" description="Disordered" evidence="9">
    <location>
        <begin position="208"/>
        <end position="251"/>
    </location>
</feature>
<keyword evidence="3 8" id="KW-0479">Metal-binding</keyword>
<feature type="region of interest" description="Disordered" evidence="9">
    <location>
        <begin position="111"/>
        <end position="139"/>
    </location>
</feature>
<dbReference type="EMBL" id="HBFP01007179">
    <property type="protein sequence ID" value="CAD8820754.1"/>
    <property type="molecule type" value="Transcribed_RNA"/>
</dbReference>
<proteinExistence type="inferred from homology"/>
<evidence type="ECO:0000256" key="3">
    <source>
        <dbReference type="ARBA" id="ARBA00022723"/>
    </source>
</evidence>
<evidence type="ECO:0000256" key="5">
    <source>
        <dbReference type="ARBA" id="ARBA00022833"/>
    </source>
</evidence>
<name>A0A7S0ZG58_9RHOD</name>
<comment type="subcellular location">
    <subcellularLocation>
        <location evidence="1 8">Nucleus</location>
    </subcellularLocation>
</comment>
<evidence type="ECO:0000256" key="4">
    <source>
        <dbReference type="ARBA" id="ARBA00022728"/>
    </source>
</evidence>
<evidence type="ECO:0000256" key="6">
    <source>
        <dbReference type="ARBA" id="ARBA00023187"/>
    </source>
</evidence>
<feature type="compositionally biased region" description="Basic and acidic residues" evidence="9">
    <location>
        <begin position="275"/>
        <end position="285"/>
    </location>
</feature>
<dbReference type="GO" id="GO:0071006">
    <property type="term" value="C:U2-type catalytic step 1 spliceosome"/>
    <property type="evidence" value="ECO:0007669"/>
    <property type="project" value="UniProtKB-UniRule"/>
</dbReference>
<gene>
    <name evidence="10" type="ORF">TOLI1172_LOCUS5148</name>
</gene>
<reference evidence="10" key="1">
    <citation type="submission" date="2021-01" db="EMBL/GenBank/DDBJ databases">
        <authorList>
            <person name="Corre E."/>
            <person name="Pelletier E."/>
            <person name="Niang G."/>
            <person name="Scheremetjew M."/>
            <person name="Finn R."/>
            <person name="Kale V."/>
            <person name="Holt S."/>
            <person name="Cochrane G."/>
            <person name="Meng A."/>
            <person name="Brown T."/>
            <person name="Cohen L."/>
        </authorList>
    </citation>
    <scope>NUCLEOTIDE SEQUENCE</scope>
    <source>
        <strain evidence="10">CCMP3278</strain>
    </source>
</reference>
<keyword evidence="6" id="KW-0508">mRNA splicing</keyword>
<feature type="compositionally biased region" description="Basic and acidic residues" evidence="9">
    <location>
        <begin position="111"/>
        <end position="136"/>
    </location>
</feature>
<comment type="subunit">
    <text evidence="8">Component of the spliceosome. Present in the activated B complex, the catalytically activated B* complex which catalyzes the branching, the catalytic step 1 C complex catalyzing the exon ligation, and the postcatalytic P complex containing the ligated exons (mRNA) and the excised lariat intron.</text>
</comment>
<dbReference type="PANTHER" id="PTHR12111">
    <property type="entry name" value="SPLICING FACTOR YJU2"/>
    <property type="match status" value="1"/>
</dbReference>
<protein>
    <recommendedName>
        <fullName evidence="8">Splicing factor YJU2</fullName>
    </recommendedName>
</protein>
<accession>A0A7S0ZG58</accession>
<dbReference type="GO" id="GO:0000349">
    <property type="term" value="P:generation of catalytic spliceosome for first transesterification step"/>
    <property type="evidence" value="ECO:0007669"/>
    <property type="project" value="UniProtKB-UniRule"/>
</dbReference>
<evidence type="ECO:0000256" key="2">
    <source>
        <dbReference type="ARBA" id="ARBA00022664"/>
    </source>
</evidence>
<evidence type="ECO:0000256" key="9">
    <source>
        <dbReference type="SAM" id="MobiDB-lite"/>
    </source>
</evidence>
<feature type="region of interest" description="Disordered" evidence="9">
    <location>
        <begin position="1"/>
        <end position="23"/>
    </location>
</feature>
<keyword evidence="5 8" id="KW-0862">Zinc</keyword>
<evidence type="ECO:0000256" key="1">
    <source>
        <dbReference type="ARBA" id="ARBA00004123"/>
    </source>
</evidence>
<evidence type="ECO:0000256" key="8">
    <source>
        <dbReference type="HAMAP-Rule" id="MF_03226"/>
    </source>
</evidence>
<organism evidence="10">
    <name type="scientific">Timspurckia oligopyrenoides</name>
    <dbReference type="NCBI Taxonomy" id="708627"/>
    <lineage>
        <taxon>Eukaryota</taxon>
        <taxon>Rhodophyta</taxon>
        <taxon>Bangiophyceae</taxon>
        <taxon>Porphyridiales</taxon>
        <taxon>Porphyridiaceae</taxon>
        <taxon>Timspurckia</taxon>
    </lineage>
</organism>